<evidence type="ECO:0000313" key="2">
    <source>
        <dbReference type="Proteomes" id="UP000549457"/>
    </source>
</evidence>
<dbReference type="Proteomes" id="UP000549457">
    <property type="component" value="Unassembled WGS sequence"/>
</dbReference>
<dbReference type="EMBL" id="JACHFM010000001">
    <property type="protein sequence ID" value="MBB5220202.1"/>
    <property type="molecule type" value="Genomic_DNA"/>
</dbReference>
<keyword evidence="2" id="KW-1185">Reference proteome</keyword>
<proteinExistence type="predicted"/>
<gene>
    <name evidence="1" type="ORF">HNP73_000123</name>
</gene>
<organism evidence="1 2">
    <name type="scientific">Amaricoccus macauensis</name>
    <dbReference type="NCBI Taxonomy" id="57001"/>
    <lineage>
        <taxon>Bacteria</taxon>
        <taxon>Pseudomonadati</taxon>
        <taxon>Pseudomonadota</taxon>
        <taxon>Alphaproteobacteria</taxon>
        <taxon>Rhodobacterales</taxon>
        <taxon>Paracoccaceae</taxon>
        <taxon>Amaricoccus</taxon>
    </lineage>
</organism>
<reference evidence="1 2" key="1">
    <citation type="submission" date="2020-08" db="EMBL/GenBank/DDBJ databases">
        <title>Genomic Encyclopedia of Type Strains, Phase IV (KMG-IV): sequencing the most valuable type-strain genomes for metagenomic binning, comparative biology and taxonomic classification.</title>
        <authorList>
            <person name="Goeker M."/>
        </authorList>
    </citation>
    <scope>NUCLEOTIDE SEQUENCE [LARGE SCALE GENOMIC DNA]</scope>
    <source>
        <strain evidence="1 2">DSM 101730</strain>
    </source>
</reference>
<evidence type="ECO:0000313" key="1">
    <source>
        <dbReference type="EMBL" id="MBB5220202.1"/>
    </source>
</evidence>
<comment type="caution">
    <text evidence="1">The sequence shown here is derived from an EMBL/GenBank/DDBJ whole genome shotgun (WGS) entry which is preliminary data.</text>
</comment>
<protein>
    <submittedName>
        <fullName evidence="1">Uncharacterized protein</fullName>
    </submittedName>
</protein>
<dbReference type="AlphaFoldDB" id="A0A840SLG9"/>
<sequence>MTKVRVWLSHDGYRDPDDNLAMLVGAAKARQTAKSDPDISIAGLIFGDTTDGGQFHMVHPIKNTPSNMDGDPRFDELAKNKIAAGNYLFFKQYAKPALEKMAPGWAVIDSVQGEVTSSWNYNAQQRSGLSHASRELVSDIISAIGKGGGNNPKEVVVYSAGGGAHVPAEAIGYLRNEGFTDAKIKQHFAIVQHGRTNFASNLEPEARNITRTFTIPIAKQDLDKYANGMDGPGLGKLVRGGIFLEGNRFGAKMAEALDVAQGLKKFENIGPGKTFKTTIDGSDAGSHAFAVNDTRLLANWDNRLKAGETLSAQVGHEHQVVKAGGGYRLRVMFNDFDWKDARALMNGNKAGADASATTAVATALEHDDNTPAEKLSETLTEVKVAAAELVATDADTGEGGEVAALLRKAGPALSLGEADVFAFASDGSATTVVAENGRIGVADIGKPSDIERSDAGSEKLLVDLGESSDLVAVVVAGLSKRGSAHEAAEITAYAEDGSLIGTKLVEANGRTELGFGEEVRYATIEAAEWQGEGALPEANPDLSLIWIEAL</sequence>
<accession>A0A840SLG9</accession>
<name>A0A840SLG9_9RHOB</name>
<dbReference type="RefSeq" id="WP_184146064.1">
    <property type="nucleotide sequence ID" value="NZ_JACHFM010000001.1"/>
</dbReference>